<keyword evidence="5" id="KW-1185">Reference proteome</keyword>
<sequence>MRTSILQWRQLKLRHFGNEYAAIGTETNKLEAAMEKFNEQALVDQLLKNLHGARARTDRLKDQEALCEQLHSITSQITLKGEHVDNIFLQKELLAKFSVDVQRHILRQNTQLKNGGNWSTAALLSAAMEHIKTELKITRQVEHSLGSGKMEKTNAEKKKYFSKTEVVPRLAPCFYCHKSGHPAKDCDEVTSREQRVQIMRMQNLCHNCGGKDNWATKCPKTNLQNLQTSRYHTSICKELFSSQEARQKPPLRKVPQKQITKPQPPKAKTSKINTVASNNGSKGEKKASDAVFHVSNTTKVLILTGQAKVLNPATQALEPVYVNLDTGADRAFISSSLAERLQLKDVDSSRLSIGTFGAHKPFERTCDITVLRMWDAEGVPHTFTVTKIDAITKPLTRSRLSQEDKRFLFENYIHLSINHTVKKIQPDILLGCADLFSLLKDGPGAQTTLPSGLKAIPSQYRLGYLISGLSNEELVNSERSVEVAQTIALDDTDNDFAQTRKQFCEFEKSGVKEFPGPITKELKQTNAEVWKAFEETIEKKEDGYYVRLPWKKEASGLPDNELIVYRRLQANLSRLRKDPIILQQYDDTIKSQLELGIIEEVAEDLIVEEGEVVHYLAHQAVVTPHNETTKLRIVTSHSSEDVGHLAPL</sequence>
<dbReference type="InterPro" id="IPR001878">
    <property type="entry name" value="Znf_CCHC"/>
</dbReference>
<dbReference type="Pfam" id="PF05585">
    <property type="entry name" value="DUF1758"/>
    <property type="match status" value="1"/>
</dbReference>
<dbReference type="InterPro" id="IPR021109">
    <property type="entry name" value="Peptidase_aspartic_dom_sf"/>
</dbReference>
<gene>
    <name evidence="4" type="ORF">NECAME_07041</name>
</gene>
<dbReference type="GO" id="GO:0003676">
    <property type="term" value="F:nucleic acid binding"/>
    <property type="evidence" value="ECO:0007669"/>
    <property type="project" value="InterPro"/>
</dbReference>
<dbReference type="Gene3D" id="4.10.60.10">
    <property type="entry name" value="Zinc finger, CCHC-type"/>
    <property type="match status" value="1"/>
</dbReference>
<evidence type="ECO:0000313" key="5">
    <source>
        <dbReference type="Proteomes" id="UP000053676"/>
    </source>
</evidence>
<feature type="region of interest" description="Disordered" evidence="2">
    <location>
        <begin position="242"/>
        <end position="288"/>
    </location>
</feature>
<evidence type="ECO:0000313" key="4">
    <source>
        <dbReference type="EMBL" id="ETN84094.1"/>
    </source>
</evidence>
<evidence type="ECO:0000256" key="2">
    <source>
        <dbReference type="SAM" id="MobiDB-lite"/>
    </source>
</evidence>
<reference evidence="5" key="1">
    <citation type="journal article" date="2014" name="Nat. Genet.">
        <title>Genome of the human hookworm Necator americanus.</title>
        <authorList>
            <person name="Tang Y.T."/>
            <person name="Gao X."/>
            <person name="Rosa B.A."/>
            <person name="Abubucker S."/>
            <person name="Hallsworth-Pepin K."/>
            <person name="Martin J."/>
            <person name="Tyagi R."/>
            <person name="Heizer E."/>
            <person name="Zhang X."/>
            <person name="Bhonagiri-Palsikar V."/>
            <person name="Minx P."/>
            <person name="Warren W.C."/>
            <person name="Wang Q."/>
            <person name="Zhan B."/>
            <person name="Hotez P.J."/>
            <person name="Sternberg P.W."/>
            <person name="Dougall A."/>
            <person name="Gaze S.T."/>
            <person name="Mulvenna J."/>
            <person name="Sotillo J."/>
            <person name="Ranganathan S."/>
            <person name="Rabelo E.M."/>
            <person name="Wilson R.K."/>
            <person name="Felgner P.L."/>
            <person name="Bethony J."/>
            <person name="Hawdon J.M."/>
            <person name="Gasser R.B."/>
            <person name="Loukas A."/>
            <person name="Mitreva M."/>
        </authorList>
    </citation>
    <scope>NUCLEOTIDE SEQUENCE [LARGE SCALE GENOMIC DNA]</scope>
</reference>
<dbReference type="KEGG" id="nai:NECAME_07041"/>
<dbReference type="EMBL" id="KI658023">
    <property type="protein sequence ID" value="ETN84094.1"/>
    <property type="molecule type" value="Genomic_DNA"/>
</dbReference>
<keyword evidence="1" id="KW-0862">Zinc</keyword>
<dbReference type="OMA" id="RTCDITV"/>
<dbReference type="Gene3D" id="2.40.70.10">
    <property type="entry name" value="Acid Proteases"/>
    <property type="match status" value="1"/>
</dbReference>
<dbReference type="AlphaFoldDB" id="W2TQY7"/>
<dbReference type="SMART" id="SM00343">
    <property type="entry name" value="ZnF_C2HC"/>
    <property type="match status" value="2"/>
</dbReference>
<dbReference type="OrthoDB" id="5873466at2759"/>
<accession>W2TQY7</accession>
<feature type="compositionally biased region" description="Polar residues" evidence="2">
    <location>
        <begin position="270"/>
        <end position="281"/>
    </location>
</feature>
<dbReference type="InterPro" id="IPR036875">
    <property type="entry name" value="Znf_CCHC_sf"/>
</dbReference>
<dbReference type="GO" id="GO:0019899">
    <property type="term" value="F:enzyme binding"/>
    <property type="evidence" value="ECO:0007669"/>
    <property type="project" value="UniProtKB-ARBA"/>
</dbReference>
<keyword evidence="1" id="KW-0863">Zinc-finger</keyword>
<dbReference type="PANTHER" id="PTHR47331:SF5">
    <property type="entry name" value="RIBONUCLEASE H"/>
    <property type="match status" value="1"/>
</dbReference>
<keyword evidence="1" id="KW-0479">Metal-binding</keyword>
<dbReference type="PANTHER" id="PTHR47331">
    <property type="entry name" value="PHD-TYPE DOMAIN-CONTAINING PROTEIN"/>
    <property type="match status" value="1"/>
</dbReference>
<proteinExistence type="predicted"/>
<dbReference type="Proteomes" id="UP000053676">
    <property type="component" value="Unassembled WGS sequence"/>
</dbReference>
<dbReference type="InterPro" id="IPR008737">
    <property type="entry name" value="DUF1758"/>
</dbReference>
<dbReference type="GO" id="GO:0005737">
    <property type="term" value="C:cytoplasm"/>
    <property type="evidence" value="ECO:0007669"/>
    <property type="project" value="UniProtKB-ARBA"/>
</dbReference>
<evidence type="ECO:0000259" key="3">
    <source>
        <dbReference type="PROSITE" id="PS50158"/>
    </source>
</evidence>
<feature type="domain" description="CCHC-type" evidence="3">
    <location>
        <begin position="173"/>
        <end position="188"/>
    </location>
</feature>
<evidence type="ECO:0000256" key="1">
    <source>
        <dbReference type="PROSITE-ProRule" id="PRU00047"/>
    </source>
</evidence>
<organism evidence="4 5">
    <name type="scientific">Necator americanus</name>
    <name type="common">Human hookworm</name>
    <dbReference type="NCBI Taxonomy" id="51031"/>
    <lineage>
        <taxon>Eukaryota</taxon>
        <taxon>Metazoa</taxon>
        <taxon>Ecdysozoa</taxon>
        <taxon>Nematoda</taxon>
        <taxon>Chromadorea</taxon>
        <taxon>Rhabditida</taxon>
        <taxon>Rhabditina</taxon>
        <taxon>Rhabditomorpha</taxon>
        <taxon>Strongyloidea</taxon>
        <taxon>Ancylostomatidae</taxon>
        <taxon>Bunostominae</taxon>
        <taxon>Necator</taxon>
    </lineage>
</organism>
<protein>
    <submittedName>
        <fullName evidence="4">Zinc knuckle</fullName>
    </submittedName>
</protein>
<dbReference type="GO" id="GO:0008270">
    <property type="term" value="F:zinc ion binding"/>
    <property type="evidence" value="ECO:0007669"/>
    <property type="project" value="UniProtKB-KW"/>
</dbReference>
<dbReference type="PROSITE" id="PS50158">
    <property type="entry name" value="ZF_CCHC"/>
    <property type="match status" value="1"/>
</dbReference>
<name>W2TQY7_NECAM</name>
<dbReference type="SUPFAM" id="SSF57756">
    <property type="entry name" value="Retrovirus zinc finger-like domains"/>
    <property type="match status" value="1"/>
</dbReference>